<protein>
    <recommendedName>
        <fullName evidence="3">DUF937 domain-containing protein</fullName>
    </recommendedName>
</protein>
<sequence>MKLFDQIVSAISNPTQEASTNQIGSVINAVQQLSQTYHTDPGTTQSMLSVVSHFVRSSLQEKRATGGTDLVQSVVSQFSGTSANSQAIAALFSVPQLNEMITAIASRTGLDSQQIQSMLPLLIPVVLQLLQTGASSENPQTGSNPVLNQFLDANNDGEVNIGDAIQLASRFLTNP</sequence>
<proteinExistence type="predicted"/>
<gene>
    <name evidence="1" type="ORF">J0895_04205</name>
</gene>
<dbReference type="Proteomes" id="UP000664844">
    <property type="component" value="Unassembled WGS sequence"/>
</dbReference>
<evidence type="ECO:0008006" key="3">
    <source>
        <dbReference type="Google" id="ProtNLM"/>
    </source>
</evidence>
<comment type="caution">
    <text evidence="1">The sequence shown here is derived from an EMBL/GenBank/DDBJ whole genome shotgun (WGS) entry which is preliminary data.</text>
</comment>
<evidence type="ECO:0000313" key="1">
    <source>
        <dbReference type="EMBL" id="MBO0348319.1"/>
    </source>
</evidence>
<reference evidence="1 2" key="1">
    <citation type="submission" date="2021-03" db="EMBL/GenBank/DDBJ databases">
        <title>Metabolic Capacity of the Antarctic Cyanobacterium Phormidium pseudopriestleyi that Sustains Oxygenic Photosynthesis in the Presence of Hydrogen Sulfide.</title>
        <authorList>
            <person name="Lumian J.E."/>
            <person name="Jungblut A.D."/>
            <person name="Dillon M.L."/>
            <person name="Hawes I."/>
            <person name="Doran P.T."/>
            <person name="Mackey T.J."/>
            <person name="Dick G.J."/>
            <person name="Grettenberger C.L."/>
            <person name="Sumner D.Y."/>
        </authorList>
    </citation>
    <scope>NUCLEOTIDE SEQUENCE [LARGE SCALE GENOMIC DNA]</scope>
    <source>
        <strain evidence="1 2">FRX01</strain>
    </source>
</reference>
<dbReference type="EMBL" id="JAFLQW010000106">
    <property type="protein sequence ID" value="MBO0348319.1"/>
    <property type="molecule type" value="Genomic_DNA"/>
</dbReference>
<accession>A0ABS3FMI5</accession>
<organism evidence="1 2">
    <name type="scientific">Phormidium pseudopriestleyi FRX01</name>
    <dbReference type="NCBI Taxonomy" id="1759528"/>
    <lineage>
        <taxon>Bacteria</taxon>
        <taxon>Bacillati</taxon>
        <taxon>Cyanobacteriota</taxon>
        <taxon>Cyanophyceae</taxon>
        <taxon>Oscillatoriophycideae</taxon>
        <taxon>Oscillatoriales</taxon>
        <taxon>Oscillatoriaceae</taxon>
        <taxon>Phormidium</taxon>
    </lineage>
</organism>
<dbReference type="RefSeq" id="WP_207086872.1">
    <property type="nucleotide sequence ID" value="NZ_JAFLQW010000106.1"/>
</dbReference>
<name>A0ABS3FMI5_9CYAN</name>
<evidence type="ECO:0000313" key="2">
    <source>
        <dbReference type="Proteomes" id="UP000664844"/>
    </source>
</evidence>
<keyword evidence="2" id="KW-1185">Reference proteome</keyword>